<evidence type="ECO:0000313" key="2">
    <source>
        <dbReference type="Proteomes" id="UP001652625"/>
    </source>
</evidence>
<reference evidence="3" key="1">
    <citation type="submission" date="2025-08" db="UniProtKB">
        <authorList>
            <consortium name="RefSeq"/>
        </authorList>
    </citation>
    <scope>IDENTIFICATION</scope>
</reference>
<dbReference type="GeneID" id="124817760"/>
<evidence type="ECO:0000313" key="3">
    <source>
        <dbReference type="RefSeq" id="XP_065670500.1"/>
    </source>
</evidence>
<proteinExistence type="predicted"/>
<feature type="coiled-coil region" evidence="1">
    <location>
        <begin position="11"/>
        <end position="45"/>
    </location>
</feature>
<dbReference type="Proteomes" id="UP001652625">
    <property type="component" value="Chromosome 12"/>
</dbReference>
<evidence type="ECO:0000256" key="1">
    <source>
        <dbReference type="SAM" id="Coils"/>
    </source>
</evidence>
<keyword evidence="2" id="KW-1185">Reference proteome</keyword>
<protein>
    <submittedName>
        <fullName evidence="3">Uncharacterized protein LOC124817760</fullName>
    </submittedName>
</protein>
<organism evidence="2 3">
    <name type="scientific">Hydra vulgaris</name>
    <name type="common">Hydra</name>
    <name type="synonym">Hydra attenuata</name>
    <dbReference type="NCBI Taxonomy" id="6087"/>
    <lineage>
        <taxon>Eukaryota</taxon>
        <taxon>Metazoa</taxon>
        <taxon>Cnidaria</taxon>
        <taxon>Hydrozoa</taxon>
        <taxon>Hydroidolina</taxon>
        <taxon>Anthoathecata</taxon>
        <taxon>Aplanulata</taxon>
        <taxon>Hydridae</taxon>
        <taxon>Hydra</taxon>
    </lineage>
</organism>
<gene>
    <name evidence="3" type="primary">LOC124817760</name>
</gene>
<feature type="coiled-coil region" evidence="1">
    <location>
        <begin position="142"/>
        <end position="169"/>
    </location>
</feature>
<accession>A0ABM4D845</accession>
<dbReference type="RefSeq" id="XP_065670500.1">
    <property type="nucleotide sequence ID" value="XM_065814428.1"/>
</dbReference>
<sequence>MGIKSSKNTKKDIYRLKIHNLKNQLSLLEKAVNNYKNEASLASESHKSELISALNIINDQEKRLLSIEREYQTMKYCSKELEAIKMELNIMASEHKQTSHNLPSLIKQVGDKEIKSWNDSVLELKERYESAKQYTMELVSMELAHERELQDLQRRIRRLENVESISEVKPNESFIEQYKLIGENVDLNNVNEQASKYDKKFLKLDAAIKKLKDDLILSNFNKKL</sequence>
<name>A0ABM4D845_HYDVU</name>
<keyword evidence="1" id="KW-0175">Coiled coil</keyword>